<keyword evidence="1" id="KW-0813">Transport</keyword>
<evidence type="ECO:0000259" key="3">
    <source>
        <dbReference type="Pfam" id="PF05739"/>
    </source>
</evidence>
<dbReference type="STRING" id="429701.A0A2G9FWX2"/>
<evidence type="ECO:0000313" key="4">
    <source>
        <dbReference type="EMBL" id="PIM97567.1"/>
    </source>
</evidence>
<evidence type="ECO:0000313" key="5">
    <source>
        <dbReference type="Proteomes" id="UP000231279"/>
    </source>
</evidence>
<dbReference type="GO" id="GO:0015031">
    <property type="term" value="P:protein transport"/>
    <property type="evidence" value="ECO:0007669"/>
    <property type="project" value="UniProtKB-KW"/>
</dbReference>
<dbReference type="Proteomes" id="UP000231279">
    <property type="component" value="Unassembled WGS sequence"/>
</dbReference>
<dbReference type="EMBL" id="NKXS01009461">
    <property type="protein sequence ID" value="PIM97567.1"/>
    <property type="molecule type" value="Genomic_DNA"/>
</dbReference>
<name>A0A2G9FWX2_9LAMI</name>
<organism evidence="4 5">
    <name type="scientific">Handroanthus impetiginosus</name>
    <dbReference type="NCBI Taxonomy" id="429701"/>
    <lineage>
        <taxon>Eukaryota</taxon>
        <taxon>Viridiplantae</taxon>
        <taxon>Streptophyta</taxon>
        <taxon>Embryophyta</taxon>
        <taxon>Tracheophyta</taxon>
        <taxon>Spermatophyta</taxon>
        <taxon>Magnoliopsida</taxon>
        <taxon>eudicotyledons</taxon>
        <taxon>Gunneridae</taxon>
        <taxon>Pentapetalae</taxon>
        <taxon>asterids</taxon>
        <taxon>lamiids</taxon>
        <taxon>Lamiales</taxon>
        <taxon>Bignoniaceae</taxon>
        <taxon>Crescentiina</taxon>
        <taxon>Tabebuia alliance</taxon>
        <taxon>Handroanthus</taxon>
    </lineage>
</organism>
<keyword evidence="2" id="KW-1133">Transmembrane helix</keyword>
<reference evidence="5" key="1">
    <citation type="journal article" date="2018" name="Gigascience">
        <title>Genome assembly of the Pink Ipe (Handroanthus impetiginosus, Bignoniaceae), a highly valued, ecologically keystone Neotropical timber forest tree.</title>
        <authorList>
            <person name="Silva-Junior O.B."/>
            <person name="Grattapaglia D."/>
            <person name="Novaes E."/>
            <person name="Collevatti R.G."/>
        </authorList>
    </citation>
    <scope>NUCLEOTIDE SEQUENCE [LARGE SCALE GENOMIC DNA]</scope>
    <source>
        <strain evidence="5">cv. UFG-1</strain>
    </source>
</reference>
<dbReference type="Pfam" id="PF05739">
    <property type="entry name" value="SNARE"/>
    <property type="match status" value="1"/>
</dbReference>
<keyword evidence="1" id="KW-0653">Protein transport</keyword>
<gene>
    <name evidence="4" type="ORF">CDL12_29963</name>
</gene>
<comment type="caution">
    <text evidence="4">The sequence shown here is derived from an EMBL/GenBank/DDBJ whole genome shotgun (WGS) entry which is preliminary data.</text>
</comment>
<keyword evidence="2" id="KW-0472">Membrane</keyword>
<evidence type="ECO:0000256" key="2">
    <source>
        <dbReference type="SAM" id="Phobius"/>
    </source>
</evidence>
<dbReference type="Gene3D" id="1.20.5.110">
    <property type="match status" value="1"/>
</dbReference>
<proteinExistence type="predicted"/>
<keyword evidence="5" id="KW-1185">Reference proteome</keyword>
<sequence length="82" mass="9243">MSFKLGPKYLILDVSIYPFDPTCDIYPNKVKNAVDHVNMGTDALQTAKSLQKKSRKCLMIGIILVLVIAIILVLSILKPWRK</sequence>
<feature type="transmembrane region" description="Helical" evidence="2">
    <location>
        <begin position="57"/>
        <end position="77"/>
    </location>
</feature>
<evidence type="ECO:0000256" key="1">
    <source>
        <dbReference type="ARBA" id="ARBA00022927"/>
    </source>
</evidence>
<protein>
    <recommendedName>
        <fullName evidence="3">t-SNARE coiled-coil homology domain-containing protein</fullName>
    </recommendedName>
</protein>
<dbReference type="InterPro" id="IPR000727">
    <property type="entry name" value="T_SNARE_dom"/>
</dbReference>
<keyword evidence="2" id="KW-0812">Transmembrane</keyword>
<feature type="domain" description="T-SNARE coiled-coil homology" evidence="3">
    <location>
        <begin position="28"/>
        <end position="73"/>
    </location>
</feature>
<accession>A0A2G9FWX2</accession>
<dbReference type="AlphaFoldDB" id="A0A2G9FWX2"/>
<dbReference type="OrthoDB" id="1697581at2759"/>